<dbReference type="Gene3D" id="3.30.710.10">
    <property type="entry name" value="Potassium Channel Kv1.1, Chain A"/>
    <property type="match status" value="1"/>
</dbReference>
<evidence type="ECO:0000256" key="1">
    <source>
        <dbReference type="ARBA" id="ARBA00004906"/>
    </source>
</evidence>
<evidence type="ECO:0000313" key="2">
    <source>
        <dbReference type="EMBL" id="KAL2621568.1"/>
    </source>
</evidence>
<dbReference type="Proteomes" id="UP001605036">
    <property type="component" value="Unassembled WGS sequence"/>
</dbReference>
<dbReference type="AlphaFoldDB" id="A0ABD1Y476"/>
<gene>
    <name evidence="2" type="ORF">R1flu_001773</name>
</gene>
<proteinExistence type="predicted"/>
<reference evidence="2 3" key="1">
    <citation type="submission" date="2024-09" db="EMBL/GenBank/DDBJ databases">
        <title>Chromosome-scale assembly of Riccia fluitans.</title>
        <authorList>
            <person name="Paukszto L."/>
            <person name="Sawicki J."/>
            <person name="Karawczyk K."/>
            <person name="Piernik-Szablinska J."/>
            <person name="Szczecinska M."/>
            <person name="Mazdziarz M."/>
        </authorList>
    </citation>
    <scope>NUCLEOTIDE SEQUENCE [LARGE SCALE GENOMIC DNA]</scope>
    <source>
        <strain evidence="2">Rf_01</strain>
        <tissue evidence="2">Aerial parts of the thallus</tissue>
    </source>
</reference>
<comment type="pathway">
    <text evidence="1">Protein modification; protein ubiquitination.</text>
</comment>
<keyword evidence="3" id="KW-1185">Reference proteome</keyword>
<organism evidence="2 3">
    <name type="scientific">Riccia fluitans</name>
    <dbReference type="NCBI Taxonomy" id="41844"/>
    <lineage>
        <taxon>Eukaryota</taxon>
        <taxon>Viridiplantae</taxon>
        <taxon>Streptophyta</taxon>
        <taxon>Embryophyta</taxon>
        <taxon>Marchantiophyta</taxon>
        <taxon>Marchantiopsida</taxon>
        <taxon>Marchantiidae</taxon>
        <taxon>Marchantiales</taxon>
        <taxon>Ricciaceae</taxon>
        <taxon>Riccia</taxon>
    </lineage>
</organism>
<name>A0ABD1Y476_9MARC</name>
<accession>A0ABD1Y476</accession>
<dbReference type="EMBL" id="JBHFFA010000006">
    <property type="protein sequence ID" value="KAL2621568.1"/>
    <property type="molecule type" value="Genomic_DNA"/>
</dbReference>
<comment type="caution">
    <text evidence="2">The sequence shown here is derived from an EMBL/GenBank/DDBJ whole genome shotgun (WGS) entry which is preliminary data.</text>
</comment>
<dbReference type="InterPro" id="IPR011333">
    <property type="entry name" value="SKP1/BTB/POZ_sf"/>
</dbReference>
<sequence>MLLNSMAESKSHIIPLPTIVFSTLLMVLRFLSAGDSFWKDDVGEISIASCTQTLVYDWNSMLELLVASCFFSLDRLENLVVRRLWLDLPSENDLHLEATLNKLAISLSTLCSYSTLFTDLKGKKAKLVEAVRFRMQQILISHDMKEITAFKNFQRILPVPPSEDTNHSD</sequence>
<protein>
    <submittedName>
        <fullName evidence="2">Uncharacterized protein</fullName>
    </submittedName>
</protein>
<evidence type="ECO:0000313" key="3">
    <source>
        <dbReference type="Proteomes" id="UP001605036"/>
    </source>
</evidence>